<dbReference type="GO" id="GO:0000287">
    <property type="term" value="F:magnesium ion binding"/>
    <property type="evidence" value="ECO:0007669"/>
    <property type="project" value="InterPro"/>
</dbReference>
<keyword evidence="8" id="KW-0479">Metal-binding</keyword>
<dbReference type="InterPro" id="IPR036436">
    <property type="entry name" value="Disintegrin_dom_sf"/>
</dbReference>
<dbReference type="Pfam" id="PF04446">
    <property type="entry name" value="Thg1"/>
    <property type="match status" value="1"/>
</dbReference>
<dbReference type="AlphaFoldDB" id="A0A9J7XGV1"/>
<evidence type="ECO:0000256" key="1">
    <source>
        <dbReference type="ARBA" id="ARBA00004479"/>
    </source>
</evidence>
<evidence type="ECO:0000256" key="4">
    <source>
        <dbReference type="ARBA" id="ARBA00023136"/>
    </source>
</evidence>
<dbReference type="SUPFAM" id="SSF57552">
    <property type="entry name" value="Blood coagulation inhibitor (disintegrin)"/>
    <property type="match status" value="1"/>
</dbReference>
<dbReference type="SMART" id="SM00050">
    <property type="entry name" value="DISIN"/>
    <property type="match status" value="1"/>
</dbReference>
<feature type="domain" description="Disintegrin" evidence="12">
    <location>
        <begin position="576"/>
        <end position="662"/>
    </location>
</feature>
<dbReference type="InterPro" id="IPR006586">
    <property type="entry name" value="ADAM_Cys-rich"/>
</dbReference>
<evidence type="ECO:0000256" key="5">
    <source>
        <dbReference type="ARBA" id="ARBA00023157"/>
    </source>
</evidence>
<dbReference type="InterPro" id="IPR024956">
    <property type="entry name" value="tRNAHis_GuaTrfase_cat"/>
</dbReference>
<feature type="compositionally biased region" description="Pro residues" evidence="9">
    <location>
        <begin position="980"/>
        <end position="1003"/>
    </location>
</feature>
<dbReference type="GO" id="GO:0008193">
    <property type="term" value="F:tRNA guanylyltransferase activity"/>
    <property type="evidence" value="ECO:0007669"/>
    <property type="project" value="InterPro"/>
</dbReference>
<dbReference type="Gene3D" id="3.40.390.10">
    <property type="entry name" value="Collagenase (Catalytic Domain)"/>
    <property type="match status" value="1"/>
</dbReference>
<feature type="transmembrane region" description="Helical" evidence="10">
    <location>
        <begin position="863"/>
        <end position="887"/>
    </location>
</feature>
<evidence type="ECO:0000256" key="10">
    <source>
        <dbReference type="SAM" id="Phobius"/>
    </source>
</evidence>
<feature type="active site" evidence="8">
    <location>
        <position position="506"/>
    </location>
</feature>
<evidence type="ECO:0000313" key="14">
    <source>
        <dbReference type="Ensembl" id="ENSCCRP00000106103.1"/>
    </source>
</evidence>
<reference evidence="14" key="1">
    <citation type="submission" date="2025-08" db="UniProtKB">
        <authorList>
            <consortium name="Ensembl"/>
        </authorList>
    </citation>
    <scope>IDENTIFICATION</scope>
</reference>
<feature type="disulfide bond" evidence="6">
    <location>
        <begin position="634"/>
        <end position="654"/>
    </location>
</feature>
<feature type="disulfide bond" evidence="7">
    <location>
        <begin position="834"/>
        <end position="843"/>
    </location>
</feature>
<sequence length="1052" mass="116173">MLRLLSVNFRGLTEHKTLLSLNFSTSSVMAKSKFEYVRNFELDDTCLRNCYIVVRLDGRNFHKFSEQHNFMKPNDNRALGLMSRSARSVIEELEDITIAYGQSDEFSFVFKRSTTWFKRRASKLMTHVTSQFSSSFVYYWKEYFGEQPLRYPPSFDGRVVLYPSNRNLRDYLSWRQADYKPWHRDSSRIHDNPEHFITYPQWISPARHKRSHKGSEHPSEAEVKITVGGQDLILQLQRNEELFSSEYQEIWYNPNGDRQFSRPSSREHCYYHGSVKGIQGSSLVISTCAGLRGMITVNNSVSYMIEPLANQTHSQGHVVFNAQSLKLPVGTCGHYHGDGNHSESLQELIDVMAKPQQTNRGRRDVSSSMKYVELMVVADHAEFLKHGQNLESTKMKLLEAANFVDKYYKSYNIRVALIRLEIWNDQDKITVTDNPYSTLSAFLTWRRKQLPQLPNDNAQLVTGVSFQGTIIGLAPLKAMCSEYQSGGVNSDHSGSAVGVAATMAHEMGHNFGMNHDSPGCCLAQPDDGGCIMAAATGDPFPRVFNPCNQKELEHYLSSGGGKCLFNPPNTSVMYGGQRCGNGYLEEGEDCDCGEVEECSSPCCNANNCTLKIGAECAHGVCCHECKLKSPGVMCRPPSGSCDLPEYCDGKSESCPANFYLLDGSSCAGGSAYCYTGICLTLEQQCLSLWGKDARPAPDLCFTEVNKAGDLFGNCGSFMGTYRKCTERDAKCGKIQCLSAASKPLESTAVAIDTNVQDGQQKILCRGTHVYQRGQGNEEQSDTLDPGLVQTGTKCGENAICFEGECRSASFLQADECSAKCHGHGLCNNNHNCHCNSGWAPPFCETSGPGGSLDSGPLITHSNLYLVLVFLVLFFLLGLAVLGVCWCCKQKLLSTKSPTLPTTQICINVPDTPETKSHTTGHANPVFLPKKSHAEEQASPRASPTGPPRSKHSVIRPTVKPPPIPAYAPHKQSLQHSDLPQPSPSAPPKTRPLPPRRPPPPCPITKPSQPAEMLPKNGVPASPAILQKGKPNLMPPSVPFQNVRFQREVSGKS</sequence>
<dbReference type="PANTHER" id="PTHR11905">
    <property type="entry name" value="ADAM A DISINTEGRIN AND METALLOPROTEASE DOMAIN"/>
    <property type="match status" value="1"/>
</dbReference>
<dbReference type="InterPro" id="IPR000742">
    <property type="entry name" value="EGF"/>
</dbReference>
<dbReference type="PROSITE" id="PS50215">
    <property type="entry name" value="ADAM_MEPRO"/>
    <property type="match status" value="1"/>
</dbReference>
<dbReference type="Proteomes" id="UP001108240">
    <property type="component" value="Unplaced"/>
</dbReference>
<dbReference type="InterPro" id="IPR001590">
    <property type="entry name" value="Peptidase_M12B"/>
</dbReference>
<evidence type="ECO:0000259" key="11">
    <source>
        <dbReference type="PROSITE" id="PS50026"/>
    </source>
</evidence>
<dbReference type="InterPro" id="IPR002870">
    <property type="entry name" value="Peptidase_M12B_N"/>
</dbReference>
<dbReference type="Gene3D" id="4.10.70.10">
    <property type="entry name" value="Disintegrin domain"/>
    <property type="match status" value="1"/>
</dbReference>
<feature type="disulfide bond" evidence="7">
    <location>
        <begin position="816"/>
        <end position="826"/>
    </location>
</feature>
<dbReference type="GO" id="GO:0016020">
    <property type="term" value="C:membrane"/>
    <property type="evidence" value="ECO:0007669"/>
    <property type="project" value="UniProtKB-SubCell"/>
</dbReference>
<dbReference type="PROSITE" id="PS50214">
    <property type="entry name" value="DISINTEGRIN_2"/>
    <property type="match status" value="1"/>
</dbReference>
<dbReference type="InterPro" id="IPR038469">
    <property type="entry name" value="tRNAHis_GuaTrfase_Thg1_sf"/>
</dbReference>
<feature type="domain" description="EGF-like" evidence="11">
    <location>
        <begin position="812"/>
        <end position="844"/>
    </location>
</feature>
<dbReference type="Pfam" id="PF01421">
    <property type="entry name" value="Reprolysin"/>
    <property type="match status" value="1"/>
</dbReference>
<evidence type="ECO:0000256" key="3">
    <source>
        <dbReference type="ARBA" id="ARBA00022989"/>
    </source>
</evidence>
<protein>
    <submittedName>
        <fullName evidence="14">ADAM metallopeptidase domain 19b</fullName>
    </submittedName>
</protein>
<dbReference type="Pfam" id="PF01562">
    <property type="entry name" value="Pep_M12B_propep"/>
    <property type="match status" value="1"/>
</dbReference>
<keyword evidence="8" id="KW-0862">Zinc</keyword>
<dbReference type="SMART" id="SM00608">
    <property type="entry name" value="ACR"/>
    <property type="match status" value="1"/>
</dbReference>
<evidence type="ECO:0000256" key="9">
    <source>
        <dbReference type="SAM" id="MobiDB-lite"/>
    </source>
</evidence>
<dbReference type="PROSITE" id="PS50026">
    <property type="entry name" value="EGF_3"/>
    <property type="match status" value="1"/>
</dbReference>
<dbReference type="GO" id="GO:0006509">
    <property type="term" value="P:membrane protein ectodomain proteolysis"/>
    <property type="evidence" value="ECO:0007669"/>
    <property type="project" value="TreeGrafter"/>
</dbReference>
<dbReference type="SUPFAM" id="SSF55486">
    <property type="entry name" value="Metalloproteases ('zincins'), catalytic domain"/>
    <property type="match status" value="1"/>
</dbReference>
<dbReference type="Pfam" id="PF00200">
    <property type="entry name" value="Disintegrin"/>
    <property type="match status" value="1"/>
</dbReference>
<dbReference type="InterPro" id="IPR018358">
    <property type="entry name" value="Disintegrin_CS"/>
</dbReference>
<feature type="binding site" evidence="8">
    <location>
        <position position="505"/>
    </location>
    <ligand>
        <name>Zn(2+)</name>
        <dbReference type="ChEBI" id="CHEBI:29105"/>
        <note>catalytic</note>
    </ligand>
</feature>
<evidence type="ECO:0000256" key="6">
    <source>
        <dbReference type="PROSITE-ProRule" id="PRU00068"/>
    </source>
</evidence>
<dbReference type="InterPro" id="IPR034027">
    <property type="entry name" value="Reprolysin_adamalysin"/>
</dbReference>
<accession>A0A9J7XGV1</accession>
<evidence type="ECO:0000313" key="15">
    <source>
        <dbReference type="Proteomes" id="UP001108240"/>
    </source>
</evidence>
<dbReference type="FunFam" id="4.10.70.10:FF:000001">
    <property type="entry name" value="Disintegrin and metalloproteinase domain-containing protein 22"/>
    <property type="match status" value="1"/>
</dbReference>
<keyword evidence="2 10" id="KW-0812">Transmembrane</keyword>
<evidence type="ECO:0000259" key="13">
    <source>
        <dbReference type="PROSITE" id="PS50215"/>
    </source>
</evidence>
<dbReference type="GO" id="GO:0006400">
    <property type="term" value="P:tRNA modification"/>
    <property type="evidence" value="ECO:0007669"/>
    <property type="project" value="InterPro"/>
</dbReference>
<dbReference type="PRINTS" id="PR00289">
    <property type="entry name" value="DISINTEGRIN"/>
</dbReference>
<proteinExistence type="predicted"/>
<dbReference type="PROSITE" id="PS01186">
    <property type="entry name" value="EGF_2"/>
    <property type="match status" value="1"/>
</dbReference>
<dbReference type="Ensembl" id="ENSCCRT00000131351.1">
    <property type="protein sequence ID" value="ENSCCRP00000106103.1"/>
    <property type="gene ID" value="ENSCCRG00000069514.1"/>
</dbReference>
<dbReference type="CDD" id="cd04269">
    <property type="entry name" value="ZnMc_adamalysin_II_like"/>
    <property type="match status" value="1"/>
</dbReference>
<comment type="subcellular location">
    <subcellularLocation>
        <location evidence="1">Membrane</location>
        <topology evidence="1">Single-pass type I membrane protein</topology>
    </subcellularLocation>
</comment>
<dbReference type="GO" id="GO:0004222">
    <property type="term" value="F:metalloendopeptidase activity"/>
    <property type="evidence" value="ECO:0007669"/>
    <property type="project" value="InterPro"/>
</dbReference>
<reference evidence="14" key="2">
    <citation type="submission" date="2025-09" db="UniProtKB">
        <authorList>
            <consortium name="Ensembl"/>
        </authorList>
    </citation>
    <scope>IDENTIFICATION</scope>
</reference>
<evidence type="ECO:0000256" key="2">
    <source>
        <dbReference type="ARBA" id="ARBA00022692"/>
    </source>
</evidence>
<evidence type="ECO:0000259" key="12">
    <source>
        <dbReference type="PROSITE" id="PS50214"/>
    </source>
</evidence>
<keyword evidence="7" id="KW-0245">EGF-like domain</keyword>
<dbReference type="GeneTree" id="ENSGT00940000159624"/>
<dbReference type="PANTHER" id="PTHR11905:SF19">
    <property type="entry name" value="DISINTEGRIN AND METALLOPROTEINASE DOMAIN-CONTAINING PROTEIN 19"/>
    <property type="match status" value="1"/>
</dbReference>
<comment type="caution">
    <text evidence="7">Lacks conserved residue(s) required for the propagation of feature annotation.</text>
</comment>
<organism evidence="14 15">
    <name type="scientific">Cyprinus carpio carpio</name>
    <dbReference type="NCBI Taxonomy" id="630221"/>
    <lineage>
        <taxon>Eukaryota</taxon>
        <taxon>Metazoa</taxon>
        <taxon>Chordata</taxon>
        <taxon>Craniata</taxon>
        <taxon>Vertebrata</taxon>
        <taxon>Euteleostomi</taxon>
        <taxon>Actinopterygii</taxon>
        <taxon>Neopterygii</taxon>
        <taxon>Teleostei</taxon>
        <taxon>Ostariophysi</taxon>
        <taxon>Cypriniformes</taxon>
        <taxon>Cyprinidae</taxon>
        <taxon>Cyprininae</taxon>
        <taxon>Cyprinus</taxon>
    </lineage>
</organism>
<evidence type="ECO:0000256" key="7">
    <source>
        <dbReference type="PROSITE-ProRule" id="PRU00076"/>
    </source>
</evidence>
<keyword evidence="15" id="KW-1185">Reference proteome</keyword>
<name>A0A9J7XGV1_CYPCA</name>
<feature type="domain" description="Peptidase M12B" evidence="13">
    <location>
        <begin position="370"/>
        <end position="568"/>
    </location>
</feature>
<keyword evidence="3 10" id="KW-1133">Transmembrane helix</keyword>
<keyword evidence="5 7" id="KW-1015">Disulfide bond</keyword>
<dbReference type="FunFam" id="3.40.390.10:FF:000002">
    <property type="entry name" value="Disintegrin and metalloproteinase domain-containing protein 22"/>
    <property type="match status" value="1"/>
</dbReference>
<keyword evidence="4 10" id="KW-0472">Membrane</keyword>
<dbReference type="InterPro" id="IPR024079">
    <property type="entry name" value="MetalloPept_cat_dom_sf"/>
</dbReference>
<feature type="binding site" evidence="8">
    <location>
        <position position="509"/>
    </location>
    <ligand>
        <name>Zn(2+)</name>
        <dbReference type="ChEBI" id="CHEBI:29105"/>
        <note>catalytic</note>
    </ligand>
</feature>
<dbReference type="Pfam" id="PF08516">
    <property type="entry name" value="ADAM_CR"/>
    <property type="match status" value="1"/>
</dbReference>
<feature type="binding site" evidence="8">
    <location>
        <position position="515"/>
    </location>
    <ligand>
        <name>Zn(2+)</name>
        <dbReference type="ChEBI" id="CHEBI:29105"/>
        <note>catalytic</note>
    </ligand>
</feature>
<feature type="region of interest" description="Disordered" evidence="9">
    <location>
        <begin position="932"/>
        <end position="1037"/>
    </location>
</feature>
<dbReference type="PROSITE" id="PS00427">
    <property type="entry name" value="DISINTEGRIN_1"/>
    <property type="match status" value="1"/>
</dbReference>
<evidence type="ECO:0000256" key="8">
    <source>
        <dbReference type="PROSITE-ProRule" id="PRU00276"/>
    </source>
</evidence>
<dbReference type="Gene3D" id="3.30.70.3000">
    <property type="match status" value="1"/>
</dbReference>
<dbReference type="InterPro" id="IPR001762">
    <property type="entry name" value="Disintegrin_dom"/>
</dbReference>